<dbReference type="InterPro" id="IPR013830">
    <property type="entry name" value="SGNH_hydro"/>
</dbReference>
<keyword evidence="1" id="KW-0732">Signal</keyword>
<accession>A0ABW1C7F4</accession>
<dbReference type="CDD" id="cd01823">
    <property type="entry name" value="SEST_like"/>
    <property type="match status" value="1"/>
</dbReference>
<dbReference type="Pfam" id="PF13472">
    <property type="entry name" value="Lipase_GDSL_2"/>
    <property type="match status" value="1"/>
</dbReference>
<gene>
    <name evidence="3" type="ORF">ACFPUY_38520</name>
</gene>
<dbReference type="RefSeq" id="WP_219546447.1">
    <property type="nucleotide sequence ID" value="NZ_JAHKRN010000024.1"/>
</dbReference>
<dbReference type="InterPro" id="IPR037460">
    <property type="entry name" value="SEST-like"/>
</dbReference>
<proteinExistence type="predicted"/>
<dbReference type="Proteomes" id="UP001596096">
    <property type="component" value="Unassembled WGS sequence"/>
</dbReference>
<feature type="chain" id="PRO_5046753436" evidence="1">
    <location>
        <begin position="29"/>
        <end position="1252"/>
    </location>
</feature>
<feature type="domain" description="SGNH hydrolase-type esterase" evidence="2">
    <location>
        <begin position="989"/>
        <end position="1241"/>
    </location>
</feature>
<evidence type="ECO:0000259" key="2">
    <source>
        <dbReference type="Pfam" id="PF13472"/>
    </source>
</evidence>
<feature type="signal peptide" evidence="1">
    <location>
        <begin position="1"/>
        <end position="28"/>
    </location>
</feature>
<protein>
    <submittedName>
        <fullName evidence="3">GDSL-type esterase/lipase family protein</fullName>
    </submittedName>
</protein>
<name>A0ABW1C7F4_9ACTN</name>
<dbReference type="PANTHER" id="PTHR37981">
    <property type="entry name" value="LIPASE 2"/>
    <property type="match status" value="1"/>
</dbReference>
<dbReference type="PANTHER" id="PTHR37981:SF1">
    <property type="entry name" value="SGNH HYDROLASE-TYPE ESTERASE DOMAIN-CONTAINING PROTEIN"/>
    <property type="match status" value="1"/>
</dbReference>
<evidence type="ECO:0000313" key="4">
    <source>
        <dbReference type="Proteomes" id="UP001596096"/>
    </source>
</evidence>
<evidence type="ECO:0000256" key="1">
    <source>
        <dbReference type="SAM" id="SignalP"/>
    </source>
</evidence>
<organism evidence="3 4">
    <name type="scientific">Nonomuraea harbinensis</name>
    <dbReference type="NCBI Taxonomy" id="1286938"/>
    <lineage>
        <taxon>Bacteria</taxon>
        <taxon>Bacillati</taxon>
        <taxon>Actinomycetota</taxon>
        <taxon>Actinomycetes</taxon>
        <taxon>Streptosporangiales</taxon>
        <taxon>Streptosporangiaceae</taxon>
        <taxon>Nonomuraea</taxon>
    </lineage>
</organism>
<reference evidence="4" key="1">
    <citation type="journal article" date="2019" name="Int. J. Syst. Evol. Microbiol.">
        <title>The Global Catalogue of Microorganisms (GCM) 10K type strain sequencing project: providing services to taxonomists for standard genome sequencing and annotation.</title>
        <authorList>
            <consortium name="The Broad Institute Genomics Platform"/>
            <consortium name="The Broad Institute Genome Sequencing Center for Infectious Disease"/>
            <person name="Wu L."/>
            <person name="Ma J."/>
        </authorList>
    </citation>
    <scope>NUCLEOTIDE SEQUENCE [LARGE SCALE GENOMIC DNA]</scope>
    <source>
        <strain evidence="4">CGMCC 4.7106</strain>
    </source>
</reference>
<dbReference type="EMBL" id="JBHSNW010000029">
    <property type="protein sequence ID" value="MFC5821024.1"/>
    <property type="molecule type" value="Genomic_DNA"/>
</dbReference>
<sequence length="1252" mass="133822">MNAKTIKALVIGAAAVLLAADLTPAVHATAPAVSATVPASPPGPSVDPAERGRVLADDWRTSPDLAWTTDGDPTGLHVLVAEERTGYAWRTVATLSEPGFETDRWIGNVCFTASGRTAVAVYAPRAFTNDGRLFDRGAFTALIDVPTGRVTRLPARSTLAYFNPGCGSGELSVITQAKGGDLPGEEKTATRMSILDTRTATLERPVERPGQITSAIPVGDGIVASAGTHLIRVERDGATRRLARAASAPFRLAADGAGGVVYMEYRGDVANVRRLAKPVPGERPEHLASGPLTEVDVVAGTAGKVFLTGNARVPGRLPAAVTRLDVPAKAQVSTRGRLAILPGTRPSPGGAATPSRAWQEAMTLPDPRERRTLELTARIVSTGRQVEFAVSPGDASGGQSTAPASAGAAVAVSTNPMDTEAYCAVPRNDPRSQVYQPTPRQVEWAADQAVVGNLTMTRPADWKRSGLPAWSPQSLFPPRSLAGGGRVPVQVFLGIMSQESNLWQASGHALPGVTGNPLIGNFYGRQVYNDDASDDWVIRWADSDCGYGITQITDGMRKAGRERPCKDGYCEVALPATHQRAAALDYATNIAAGLRILQDKWNQTYRAGLIHSDGDPKWLENWFFAIWAYNSGFHPDEGDGSPWGVGWMNNPANPRYPANRGFFNQDPHDPAHPQHWPYPEKVIGFAAYSIATPTGPGFRPAWWVSEVDRELAKPPIHHFCVADRNHCSPGGSFLPNDPDVVGEPAGPCAHRNGAGQYDLKCWWHTPTEFHACGSGFCGNELHRFDTTYPEQPDGTSYPPNCSLSGLPSGAYVVDDVPTSVPSVRPGCSPAWGSHGSFTLAFEADGFNAYASKVDFHQLGSGFGGHFWFAHTRAEQGNHMFGVTGTWRPPSAAVGWTRVMVHLPSHGAHTQLAKYVIDLGGGAGKRHRMVSQRWGKDVWVDLGVFNLRSGASVSLSNLTPREEGAGWDWDIAFDAMAFIPTSKPTVDYVALGDSYSSGEGNAPYDPNSEYTLGSRKSRCHRSIHSAYPRQIHLPGGITPIASDPDAAFAFIACSGAKFAEVTGSSYPSKGEAPQLSQGYVDVDTDLVTLSVGGNDAGFSLIVTECLKGVSCIDGAIAQRIRGLADEYYAAYSAIRQKAPHATIVAVGYPHIFNPSLTIPLGCTELLAITISESRWINDMTDLLNEVAADAVARLRGEGADIRFANPVPAFRGHAVCDQDPYINTLSVVDGETFHPNMYGQQAYAGVVERALTG</sequence>
<keyword evidence="4" id="KW-1185">Reference proteome</keyword>
<evidence type="ECO:0000313" key="3">
    <source>
        <dbReference type="EMBL" id="MFC5821024.1"/>
    </source>
</evidence>
<comment type="caution">
    <text evidence="3">The sequence shown here is derived from an EMBL/GenBank/DDBJ whole genome shotgun (WGS) entry which is preliminary data.</text>
</comment>